<sequence>MGGKKQDSISNFFVEIPAVNRDLPLVQDLHLESPHLTKSDNGLLPAAPAPAFLPTPGSEILPGIPDVLPHPVEAISEKVLHPFFNKEARIAIQLQKSKPSSKTDKLATILNEETSKVTKPKKRGRKRKDTSISNLAVLGAHGEIIEGILEELGNSDGDFPTPSSTHSSDYEDSGNEGPLTAKPVKKRRKHASNQASLPSPPRSSENEPVGAPNSNYVALPLRETPPPIPSGHSIVQVDFGEGIMPGAGDKVLTSVGLAEQSKLEATASVSATARSAFDLMKKSATMTKTRSRSMSPPPLGTDGPPTKKARTRGRPRKSAPDGMDFAFGDLEALPSIILPAPKPSLIVKLNIGREAAERLANPPKKESLIAVLKLRREHLEKFVPKQHPFFMKTSEKRKQAVLEDVEKVTINSKALLHRPATNFLSSFQPKPKFKPEYLPAWPSKENIHVRNIEDDTIPTPPCHNLRSISYRKGKAKGSDITPAESALEILQNHYTKLHKKHAYQDDLIGPPAPRPTVRLPEKKLHGAKEILHFLREQITYRLRSEETHPAIRELLDKVGNGELLLTAFDQGDCESQPWAASFAPTNSSCVLQTGQEAKELSKWLKCMQITSIDTGLNQKPKTLQAKKKKKPKNELDDFIVSEEEDHDSMDELTDPEDVNVLFPGMHSSNSLRKSEIRRKSRSAVLSVALKKPRTSSPPPKLPNAILLSGPSGVGKTAAVYAAAKEHGFVVFEINAGTKRGGKEIQEMVGDMSRNHLVHQVRNLEQSATSEPELVSKPVNSFFAKKGPAPAKEGTGLPEQAKEKEKVQQQQSLILIEEADILFEEDNGFWRSIMTLMEKSRRPVVITCNDESLLPLEDLDLYAKLRFKPASLDLAADYLLVMAAAQGHFLDRSVIRKLYDEYNYDLRRTITQLNFWCQMAVGDHTWCGRWFYTRDDPEKGKDRTPAGEVKRSISDGTYLLEIDSFGRELLMGENGSRLTSNEYDEVAVWKDVRDSSCVDLGDRFYHGGLEAWMHTSENSKAFLFAYSDYIDSLSALDMCGGFSTSTNELIQHIDPCRSSLKDKRSPDNLVDIKILDAEQKPDPLSTGSLLSATGHILARNVLRDTNKVESTQNLFAPFTETDIVSMISTKRAFNETRRRKQQGEMRYPFEKIMHGHTQLIRPLSVLVETIPYIREIARFDQQNEEFARETSNLVSQRPGGSNGKKRTTRASAFASEGRHRGGVRPRSEQYFRGSLGAMIGTGGKDWADAVDLYTYRPEPEPEIFSIVQVTFDEVHVAQERMLETLPIPSPPPQEDEGRQSRRKVIHDDIEEWPSEV</sequence>
<dbReference type="CDD" id="cd00009">
    <property type="entry name" value="AAA"/>
    <property type="match status" value="1"/>
</dbReference>
<proteinExistence type="predicted"/>
<evidence type="ECO:0000313" key="3">
    <source>
        <dbReference type="EMBL" id="EPS38048.1"/>
    </source>
</evidence>
<feature type="region of interest" description="Disordered" evidence="1">
    <location>
        <begin position="152"/>
        <end position="225"/>
    </location>
</feature>
<dbReference type="PANTHER" id="PTHR23389:SF21">
    <property type="entry name" value="ATPASE FAMILY AAA DOMAIN-CONTAINING PROTEIN 5"/>
    <property type="match status" value="1"/>
</dbReference>
<evidence type="ECO:0000259" key="2">
    <source>
        <dbReference type="SMART" id="SM00382"/>
    </source>
</evidence>
<dbReference type="HOGENOM" id="CLU_003721_0_0_1"/>
<dbReference type="GO" id="GO:0005524">
    <property type="term" value="F:ATP binding"/>
    <property type="evidence" value="ECO:0007669"/>
    <property type="project" value="InterPro"/>
</dbReference>
<dbReference type="GO" id="GO:0005634">
    <property type="term" value="C:nucleus"/>
    <property type="evidence" value="ECO:0007669"/>
    <property type="project" value="TreeGrafter"/>
</dbReference>
<dbReference type="PANTHER" id="PTHR23389">
    <property type="entry name" value="CHROMOSOME TRANSMISSION FIDELITY FACTOR 18"/>
    <property type="match status" value="1"/>
</dbReference>
<dbReference type="InterPro" id="IPR027417">
    <property type="entry name" value="P-loop_NTPase"/>
</dbReference>
<dbReference type="Proteomes" id="UP000015100">
    <property type="component" value="Unassembled WGS sequence"/>
</dbReference>
<dbReference type="Gene3D" id="3.40.50.300">
    <property type="entry name" value="P-loop containing nucleotide triphosphate hydrolases"/>
    <property type="match status" value="1"/>
</dbReference>
<dbReference type="SMART" id="SM00382">
    <property type="entry name" value="AAA"/>
    <property type="match status" value="1"/>
</dbReference>
<dbReference type="InterPro" id="IPR003959">
    <property type="entry name" value="ATPase_AAA_core"/>
</dbReference>
<dbReference type="SUPFAM" id="SSF52540">
    <property type="entry name" value="P-loop containing nucleoside triphosphate hydrolases"/>
    <property type="match status" value="1"/>
</dbReference>
<feature type="compositionally biased region" description="Polar residues" evidence="1">
    <location>
        <begin position="1188"/>
        <end position="1198"/>
    </location>
</feature>
<feature type="region of interest" description="Disordered" evidence="1">
    <location>
        <begin position="96"/>
        <end position="130"/>
    </location>
</feature>
<reference evidence="4" key="2">
    <citation type="submission" date="2013-04" db="EMBL/GenBank/DDBJ databases">
        <title>Genomic mechanisms accounting for the adaptation to parasitism in nematode-trapping fungi.</title>
        <authorList>
            <person name="Ahren D.G."/>
        </authorList>
    </citation>
    <scope>NUCLEOTIDE SEQUENCE [LARGE SCALE GENOMIC DNA]</scope>
    <source>
        <strain evidence="4">CBS 200.50</strain>
    </source>
</reference>
<feature type="domain" description="AAA+ ATPase" evidence="2">
    <location>
        <begin position="701"/>
        <end position="866"/>
    </location>
</feature>
<evidence type="ECO:0000313" key="4">
    <source>
        <dbReference type="Proteomes" id="UP000015100"/>
    </source>
</evidence>
<feature type="compositionally biased region" description="Basic residues" evidence="1">
    <location>
        <begin position="118"/>
        <end position="128"/>
    </location>
</feature>
<gene>
    <name evidence="3" type="ORF">H072_8227</name>
</gene>
<dbReference type="eggNOG" id="KOG1968">
    <property type="taxonomic scope" value="Eukaryota"/>
</dbReference>
<keyword evidence="4" id="KW-1185">Reference proteome</keyword>
<feature type="region of interest" description="Disordered" evidence="1">
    <location>
        <begin position="1283"/>
        <end position="1315"/>
    </location>
</feature>
<comment type="caution">
    <text evidence="3">The sequence shown here is derived from an EMBL/GenBank/DDBJ whole genome shotgun (WGS) entry which is preliminary data.</text>
</comment>
<dbReference type="EMBL" id="AQGS01000582">
    <property type="protein sequence ID" value="EPS38048.1"/>
    <property type="molecule type" value="Genomic_DNA"/>
</dbReference>
<feature type="region of interest" description="Disordered" evidence="1">
    <location>
        <begin position="784"/>
        <end position="803"/>
    </location>
</feature>
<dbReference type="Pfam" id="PF00004">
    <property type="entry name" value="AAA"/>
    <property type="match status" value="1"/>
</dbReference>
<feature type="region of interest" description="Disordered" evidence="1">
    <location>
        <begin position="1188"/>
        <end position="1224"/>
    </location>
</feature>
<name>S8BFI2_DACHA</name>
<feature type="region of interest" description="Disordered" evidence="1">
    <location>
        <begin position="285"/>
        <end position="322"/>
    </location>
</feature>
<dbReference type="OMA" id="HDDIEEW"/>
<evidence type="ECO:0000256" key="1">
    <source>
        <dbReference type="SAM" id="MobiDB-lite"/>
    </source>
</evidence>
<feature type="compositionally biased region" description="Polar residues" evidence="1">
    <location>
        <begin position="285"/>
        <end position="294"/>
    </location>
</feature>
<feature type="compositionally biased region" description="Basic residues" evidence="1">
    <location>
        <begin position="307"/>
        <end position="317"/>
    </location>
</feature>
<dbReference type="OrthoDB" id="9996895at2759"/>
<accession>S8BFI2</accession>
<dbReference type="STRING" id="1284197.S8BFI2"/>
<organism evidence="3 4">
    <name type="scientific">Dactylellina haptotyla (strain CBS 200.50)</name>
    <name type="common">Nematode-trapping fungus</name>
    <name type="synonym">Monacrosporium haptotylum</name>
    <dbReference type="NCBI Taxonomy" id="1284197"/>
    <lineage>
        <taxon>Eukaryota</taxon>
        <taxon>Fungi</taxon>
        <taxon>Dikarya</taxon>
        <taxon>Ascomycota</taxon>
        <taxon>Pezizomycotina</taxon>
        <taxon>Orbiliomycetes</taxon>
        <taxon>Orbiliales</taxon>
        <taxon>Orbiliaceae</taxon>
        <taxon>Dactylellina</taxon>
    </lineage>
</organism>
<dbReference type="GO" id="GO:0003677">
    <property type="term" value="F:DNA binding"/>
    <property type="evidence" value="ECO:0007669"/>
    <property type="project" value="TreeGrafter"/>
</dbReference>
<dbReference type="InterPro" id="IPR003593">
    <property type="entry name" value="AAA+_ATPase"/>
</dbReference>
<reference evidence="3 4" key="1">
    <citation type="journal article" date="2013" name="PLoS Genet.">
        <title>Genomic mechanisms accounting for the adaptation to parasitism in nematode-trapping fungi.</title>
        <authorList>
            <person name="Meerupati T."/>
            <person name="Andersson K.M."/>
            <person name="Friman E."/>
            <person name="Kumar D."/>
            <person name="Tunlid A."/>
            <person name="Ahren D."/>
        </authorList>
    </citation>
    <scope>NUCLEOTIDE SEQUENCE [LARGE SCALE GENOMIC DNA]</scope>
    <source>
        <strain evidence="3 4">CBS 200.50</strain>
    </source>
</reference>
<protein>
    <recommendedName>
        <fullName evidence="2">AAA+ ATPase domain-containing protein</fullName>
    </recommendedName>
</protein>
<dbReference type="GO" id="GO:0016887">
    <property type="term" value="F:ATP hydrolysis activity"/>
    <property type="evidence" value="ECO:0007669"/>
    <property type="project" value="InterPro"/>
</dbReference>